<name>A0A392T042_9FABA</name>
<keyword evidence="2" id="KW-1185">Reference proteome</keyword>
<dbReference type="Proteomes" id="UP000265520">
    <property type="component" value="Unassembled WGS sequence"/>
</dbReference>
<accession>A0A392T042</accession>
<dbReference type="AlphaFoldDB" id="A0A392T042"/>
<comment type="caution">
    <text evidence="1">The sequence shown here is derived from an EMBL/GenBank/DDBJ whole genome shotgun (WGS) entry which is preliminary data.</text>
</comment>
<feature type="non-terminal residue" evidence="1">
    <location>
        <position position="1"/>
    </location>
</feature>
<sequence>PSTRTSSWVVNIWNILSEAKFGEKEGKELPAE</sequence>
<proteinExistence type="predicted"/>
<dbReference type="EMBL" id="LXQA010467457">
    <property type="protein sequence ID" value="MCI53695.1"/>
    <property type="molecule type" value="Genomic_DNA"/>
</dbReference>
<reference evidence="1 2" key="1">
    <citation type="journal article" date="2018" name="Front. Plant Sci.">
        <title>Red Clover (Trifolium pratense) and Zigzag Clover (T. medium) - A Picture of Genomic Similarities and Differences.</title>
        <authorList>
            <person name="Dluhosova J."/>
            <person name="Istvanek J."/>
            <person name="Nedelnik J."/>
            <person name="Repkova J."/>
        </authorList>
    </citation>
    <scope>NUCLEOTIDE SEQUENCE [LARGE SCALE GENOMIC DNA]</scope>
    <source>
        <strain evidence="2">cv. 10/8</strain>
        <tissue evidence="1">Leaf</tissue>
    </source>
</reference>
<evidence type="ECO:0000313" key="1">
    <source>
        <dbReference type="EMBL" id="MCI53695.1"/>
    </source>
</evidence>
<evidence type="ECO:0000313" key="2">
    <source>
        <dbReference type="Proteomes" id="UP000265520"/>
    </source>
</evidence>
<protein>
    <submittedName>
        <fullName evidence="1">Uncharacterized protein</fullName>
    </submittedName>
</protein>
<organism evidence="1 2">
    <name type="scientific">Trifolium medium</name>
    <dbReference type="NCBI Taxonomy" id="97028"/>
    <lineage>
        <taxon>Eukaryota</taxon>
        <taxon>Viridiplantae</taxon>
        <taxon>Streptophyta</taxon>
        <taxon>Embryophyta</taxon>
        <taxon>Tracheophyta</taxon>
        <taxon>Spermatophyta</taxon>
        <taxon>Magnoliopsida</taxon>
        <taxon>eudicotyledons</taxon>
        <taxon>Gunneridae</taxon>
        <taxon>Pentapetalae</taxon>
        <taxon>rosids</taxon>
        <taxon>fabids</taxon>
        <taxon>Fabales</taxon>
        <taxon>Fabaceae</taxon>
        <taxon>Papilionoideae</taxon>
        <taxon>50 kb inversion clade</taxon>
        <taxon>NPAAA clade</taxon>
        <taxon>Hologalegina</taxon>
        <taxon>IRL clade</taxon>
        <taxon>Trifolieae</taxon>
        <taxon>Trifolium</taxon>
    </lineage>
</organism>